<accession>A0A117M5J0</accession>
<feature type="non-terminal residue" evidence="1">
    <location>
        <position position="43"/>
    </location>
</feature>
<proteinExistence type="predicted"/>
<dbReference type="AlphaFoldDB" id="A0A117M5J0"/>
<evidence type="ECO:0008006" key="3">
    <source>
        <dbReference type="Google" id="ProtNLM"/>
    </source>
</evidence>
<evidence type="ECO:0000313" key="2">
    <source>
        <dbReference type="Proteomes" id="UP000055014"/>
    </source>
</evidence>
<dbReference type="Gene3D" id="3.20.20.140">
    <property type="entry name" value="Metal-dependent hydrolases"/>
    <property type="match status" value="1"/>
</dbReference>
<evidence type="ECO:0000313" key="1">
    <source>
        <dbReference type="EMBL" id="KUK85527.1"/>
    </source>
</evidence>
<protein>
    <recommendedName>
        <fullName evidence="3">DUF3604 domain-containing protein</fullName>
    </recommendedName>
</protein>
<reference evidence="2" key="1">
    <citation type="journal article" date="2015" name="MBio">
        <title>Genome-Resolved Metagenomic Analysis Reveals Roles for Candidate Phyla and Other Microbial Community Members in Biogeochemical Transformations in Oil Reservoirs.</title>
        <authorList>
            <person name="Hu P."/>
            <person name="Tom L."/>
            <person name="Singh A."/>
            <person name="Thomas B.C."/>
            <person name="Baker B.J."/>
            <person name="Piceno Y.M."/>
            <person name="Andersen G.L."/>
            <person name="Banfield J.F."/>
        </authorList>
    </citation>
    <scope>NUCLEOTIDE SEQUENCE [LARGE SCALE GENOMIC DNA]</scope>
</reference>
<dbReference type="SUPFAM" id="SSF89550">
    <property type="entry name" value="PHP domain-like"/>
    <property type="match status" value="1"/>
</dbReference>
<gene>
    <name evidence="1" type="ORF">XE02_1512</name>
</gene>
<comment type="caution">
    <text evidence="1">The sequence shown here is derived from an EMBL/GenBank/DDBJ whole genome shotgun (WGS) entry which is preliminary data.</text>
</comment>
<dbReference type="EMBL" id="LGGW01000205">
    <property type="protein sequence ID" value="KUK85527.1"/>
    <property type="molecule type" value="Genomic_DNA"/>
</dbReference>
<name>A0A117M5J0_9BACT</name>
<sequence>MKGILIAVLVVVSSLSFGQVFFGNIHAHTSYSDGLGTPEEAFE</sequence>
<organism evidence="1 2">
    <name type="scientific">Mesotoga infera</name>
    <dbReference type="NCBI Taxonomy" id="1236046"/>
    <lineage>
        <taxon>Bacteria</taxon>
        <taxon>Thermotogati</taxon>
        <taxon>Thermotogota</taxon>
        <taxon>Thermotogae</taxon>
        <taxon>Kosmotogales</taxon>
        <taxon>Kosmotogaceae</taxon>
        <taxon>Mesotoga</taxon>
    </lineage>
</organism>
<dbReference type="Proteomes" id="UP000055014">
    <property type="component" value="Unassembled WGS sequence"/>
</dbReference>
<dbReference type="InterPro" id="IPR016195">
    <property type="entry name" value="Pol/histidinol_Pase-like"/>
</dbReference>